<dbReference type="EMBL" id="LS974623">
    <property type="protein sequence ID" value="CAG7901053.1"/>
    <property type="molecule type" value="Genomic_DNA"/>
</dbReference>
<organism evidence="1 2">
    <name type="scientific">Brassica campestris</name>
    <name type="common">Field mustard</name>
    <dbReference type="NCBI Taxonomy" id="3711"/>
    <lineage>
        <taxon>Eukaryota</taxon>
        <taxon>Viridiplantae</taxon>
        <taxon>Streptophyta</taxon>
        <taxon>Embryophyta</taxon>
        <taxon>Tracheophyta</taxon>
        <taxon>Spermatophyta</taxon>
        <taxon>Magnoliopsida</taxon>
        <taxon>eudicotyledons</taxon>
        <taxon>Gunneridae</taxon>
        <taxon>Pentapetalae</taxon>
        <taxon>rosids</taxon>
        <taxon>malvids</taxon>
        <taxon>Brassicales</taxon>
        <taxon>Brassicaceae</taxon>
        <taxon>Brassiceae</taxon>
        <taxon>Brassica</taxon>
    </lineage>
</organism>
<protein>
    <submittedName>
        <fullName evidence="1">Uncharacterized protein</fullName>
    </submittedName>
</protein>
<accession>A0A8D9HJT9</accession>
<dbReference type="AlphaFoldDB" id="A0A8D9HJT9"/>
<dbReference type="Gramene" id="A07p06970.2_BraZ1">
    <property type="protein sequence ID" value="A07p06970.2_BraZ1.CDS"/>
    <property type="gene ID" value="A07g06970.2_BraZ1"/>
</dbReference>
<evidence type="ECO:0000313" key="1">
    <source>
        <dbReference type="EMBL" id="CAG7901053.1"/>
    </source>
</evidence>
<proteinExistence type="predicted"/>
<evidence type="ECO:0000313" key="2">
    <source>
        <dbReference type="Proteomes" id="UP000694005"/>
    </source>
</evidence>
<name>A0A8D9HJT9_BRACM</name>
<dbReference type="Proteomes" id="UP000694005">
    <property type="component" value="Chromosome A07"/>
</dbReference>
<reference evidence="1 2" key="1">
    <citation type="submission" date="2021-07" db="EMBL/GenBank/DDBJ databases">
        <authorList>
            <consortium name="Genoscope - CEA"/>
            <person name="William W."/>
        </authorList>
    </citation>
    <scope>NUCLEOTIDE SEQUENCE [LARGE SCALE GENOMIC DNA]</scope>
</reference>
<sequence>MIELFQYYSIHDHPRYTEIPIYKIHSCNWTGQIDDWKRLNLDYIPLGYYRWSEMSKNSGNT</sequence>
<gene>
    <name evidence="1" type="ORF">BRAPAZ1V2_A07P06970.2</name>
</gene>